<dbReference type="EMBL" id="JAUJFL010000005">
    <property type="protein sequence ID" value="KAK2603230.1"/>
    <property type="molecule type" value="Genomic_DNA"/>
</dbReference>
<keyword evidence="4" id="KW-0698">rRNA processing</keyword>
<comment type="caution">
    <text evidence="10">The sequence shown here is derived from an EMBL/GenBank/DDBJ whole genome shotgun (WGS) entry which is preliminary data.</text>
</comment>
<keyword evidence="11" id="KW-1185">Reference proteome</keyword>
<feature type="region of interest" description="Disordered" evidence="9">
    <location>
        <begin position="843"/>
        <end position="874"/>
    </location>
</feature>
<keyword evidence="3" id="KW-0690">Ribosome biogenesis</keyword>
<evidence type="ECO:0000256" key="3">
    <source>
        <dbReference type="ARBA" id="ARBA00022517"/>
    </source>
</evidence>
<dbReference type="PANTHER" id="PTHR13305:SF0">
    <property type="entry name" value="H_ACA RIBONUCLEOPROTEIN COMPLEX SUBUNIT 3"/>
    <property type="match status" value="1"/>
</dbReference>
<dbReference type="Proteomes" id="UP001265746">
    <property type="component" value="Unassembled WGS sequence"/>
</dbReference>
<dbReference type="InterPro" id="IPR036756">
    <property type="entry name" value="H/ACA_rnp_Nop10_sf"/>
</dbReference>
<evidence type="ECO:0000256" key="7">
    <source>
        <dbReference type="ARBA" id="ARBA00031779"/>
    </source>
</evidence>
<sequence>MATGPKFCPERPDCKPHISPYACIDREWNRSVELRLFGDLSIGVLEFPDFDEICSKRSGRLSKIGLVILNEPPDGPSSAIHDGIEDDLFQLFDIMKDWTHVDREQQGLIELELRLSFIELKSAQYPCSFDKLPEVHVIGSIYEVCKYDVVRLHPSSSLSLYRKLPNIHRASLTLPLEPSRHFSMGDIGSKYQSNLLCNATVHPTTPPTILLTPSGAISSLSIQNPLVTHLDLISSSDFGMRWPSPTPRLPITKYLTASSLPWNHRLVSLKLQYVVNVPKFLREASNIEWPTMKTIDLVSIMTAIDSNNNEGQIMAHATYRNIIKALITALPGMPKATTFRISMEFDATYGRAFKVGMSLGDIAIHKKPAKIPPRFADWRCREEVFEVLPCCGTFVPDFYTGTLKIAGMAIPGDLATQLQDAFSRYPELPKELRLHIIGEAVKPYTYKNTNWDPTTDTRLARFASIDFDWNQIIEQKLFQTIVCQAEDIAEFGEVCGKRYRHLKEIHLRMHLLDPSLTMLSRQELFVRGLEQLFNTMKDWSHADRKHQDLIQLSVFINTDFRDSFSSPPCNFSNFPYVQIIGGMSESPNGWSCYSLHHTAMHSLYKKLPNLHHASLALPFRYSLQKTIEDVSSAIRLLHTTKPGLTELEIIASGWFAYPERLMGRRNWITVSKCLSPLVSRWSDNLVSLTLDRSIDVPQFLLVASNAMWPNIKELNLSGPLDYSEDDADRTKADILEGLIASLSSMPRMETIRILLEGPYPKLEVRCSLKIDLGIRWISKEDFGVPRWRRGAVVDAMDTTPCVDSLLPVSTSRIAQAVDINLQGHLVTELQDTVWLHRSLDLERTKKHHHQRHNSTISRTRDTSLPPPPNQTQPSPQFLKNLSKMHLMCNVDPASGKRTYTLKKVLEGKVTKSAHPARFSPDDKWSKHRNLLRKRFGRLPQGI</sequence>
<evidence type="ECO:0000256" key="6">
    <source>
        <dbReference type="ARBA" id="ARBA00030185"/>
    </source>
</evidence>
<name>A0AAD9W0R4_PHOAM</name>
<comment type="similarity">
    <text evidence="1">Belongs to the NOP10 family.</text>
</comment>
<keyword evidence="5" id="KW-0687">Ribonucleoprotein</keyword>
<dbReference type="Gene3D" id="4.10.80.300">
    <property type="match status" value="1"/>
</dbReference>
<protein>
    <recommendedName>
        <fullName evidence="2">H/ACA ribonucleoprotein complex subunit NOP10</fullName>
    </recommendedName>
    <alternativeName>
        <fullName evidence="6">Nucleolar protein 10</fullName>
    </alternativeName>
    <alternativeName>
        <fullName evidence="7">Nucleolar protein family A member 3</fullName>
    </alternativeName>
    <alternativeName>
        <fullName evidence="8">snoRNP protein NOP10</fullName>
    </alternativeName>
</protein>
<gene>
    <name evidence="10" type="ORF">N8I77_009701</name>
</gene>
<evidence type="ECO:0000256" key="4">
    <source>
        <dbReference type="ARBA" id="ARBA00022552"/>
    </source>
</evidence>
<dbReference type="GO" id="GO:0031429">
    <property type="term" value="C:box H/ACA snoRNP complex"/>
    <property type="evidence" value="ECO:0007669"/>
    <property type="project" value="TreeGrafter"/>
</dbReference>
<evidence type="ECO:0000313" key="11">
    <source>
        <dbReference type="Proteomes" id="UP001265746"/>
    </source>
</evidence>
<dbReference type="GO" id="GO:0031118">
    <property type="term" value="P:rRNA pseudouridine synthesis"/>
    <property type="evidence" value="ECO:0007669"/>
    <property type="project" value="TreeGrafter"/>
</dbReference>
<evidence type="ECO:0000256" key="5">
    <source>
        <dbReference type="ARBA" id="ARBA00023274"/>
    </source>
</evidence>
<evidence type="ECO:0000256" key="2">
    <source>
        <dbReference type="ARBA" id="ARBA00021838"/>
    </source>
</evidence>
<dbReference type="GO" id="GO:0030515">
    <property type="term" value="F:snoRNA binding"/>
    <property type="evidence" value="ECO:0007669"/>
    <property type="project" value="InterPro"/>
</dbReference>
<dbReference type="GO" id="GO:0031120">
    <property type="term" value="P:snRNA pseudouridine synthesis"/>
    <property type="evidence" value="ECO:0007669"/>
    <property type="project" value="TreeGrafter"/>
</dbReference>
<evidence type="ECO:0000256" key="1">
    <source>
        <dbReference type="ARBA" id="ARBA00009462"/>
    </source>
</evidence>
<dbReference type="InterPro" id="IPR007264">
    <property type="entry name" value="H/ACA_rnp_Nop10"/>
</dbReference>
<dbReference type="Pfam" id="PF04135">
    <property type="entry name" value="Nop10p"/>
    <property type="match status" value="1"/>
</dbReference>
<dbReference type="GO" id="GO:1904874">
    <property type="term" value="P:positive regulation of telomerase RNA localization to Cajal body"/>
    <property type="evidence" value="ECO:0007669"/>
    <property type="project" value="TreeGrafter"/>
</dbReference>
<accession>A0AAD9W0R4</accession>
<evidence type="ECO:0000256" key="8">
    <source>
        <dbReference type="ARBA" id="ARBA00032266"/>
    </source>
</evidence>
<proteinExistence type="inferred from homology"/>
<reference evidence="10" key="1">
    <citation type="submission" date="2023-06" db="EMBL/GenBank/DDBJ databases">
        <authorList>
            <person name="Noh H."/>
        </authorList>
    </citation>
    <scope>NUCLEOTIDE SEQUENCE</scope>
    <source>
        <strain evidence="10">DUCC20226</strain>
    </source>
</reference>
<dbReference type="SUPFAM" id="SSF144210">
    <property type="entry name" value="Nop10-like SnoRNP"/>
    <property type="match status" value="1"/>
</dbReference>
<evidence type="ECO:0000256" key="9">
    <source>
        <dbReference type="SAM" id="MobiDB-lite"/>
    </source>
</evidence>
<organism evidence="10 11">
    <name type="scientific">Phomopsis amygdali</name>
    <name type="common">Fusicoccum amygdali</name>
    <dbReference type="NCBI Taxonomy" id="1214568"/>
    <lineage>
        <taxon>Eukaryota</taxon>
        <taxon>Fungi</taxon>
        <taxon>Dikarya</taxon>
        <taxon>Ascomycota</taxon>
        <taxon>Pezizomycotina</taxon>
        <taxon>Sordariomycetes</taxon>
        <taxon>Sordariomycetidae</taxon>
        <taxon>Diaporthales</taxon>
        <taxon>Diaporthaceae</taxon>
        <taxon>Diaporthe</taxon>
    </lineage>
</organism>
<dbReference type="GO" id="GO:0070034">
    <property type="term" value="F:telomerase RNA binding"/>
    <property type="evidence" value="ECO:0007669"/>
    <property type="project" value="TreeGrafter"/>
</dbReference>
<dbReference type="AlphaFoldDB" id="A0AAD9W0R4"/>
<dbReference type="PANTHER" id="PTHR13305">
    <property type="entry name" value="RIBOSOME BIOGENESIS PROTEIN NOP10"/>
    <property type="match status" value="1"/>
</dbReference>
<evidence type="ECO:0000313" key="10">
    <source>
        <dbReference type="EMBL" id="KAK2603230.1"/>
    </source>
</evidence>